<proteinExistence type="predicted"/>
<dbReference type="Proteomes" id="UP000636800">
    <property type="component" value="Unassembled WGS sequence"/>
</dbReference>
<protein>
    <submittedName>
        <fullName evidence="1">Uncharacterized protein</fullName>
    </submittedName>
</protein>
<dbReference type="AlphaFoldDB" id="A0A835UNP4"/>
<organism evidence="1 2">
    <name type="scientific">Vanilla planifolia</name>
    <name type="common">Vanilla</name>
    <dbReference type="NCBI Taxonomy" id="51239"/>
    <lineage>
        <taxon>Eukaryota</taxon>
        <taxon>Viridiplantae</taxon>
        <taxon>Streptophyta</taxon>
        <taxon>Embryophyta</taxon>
        <taxon>Tracheophyta</taxon>
        <taxon>Spermatophyta</taxon>
        <taxon>Magnoliopsida</taxon>
        <taxon>Liliopsida</taxon>
        <taxon>Asparagales</taxon>
        <taxon>Orchidaceae</taxon>
        <taxon>Vanilloideae</taxon>
        <taxon>Vanilleae</taxon>
        <taxon>Vanilla</taxon>
    </lineage>
</organism>
<comment type="caution">
    <text evidence="1">The sequence shown here is derived from an EMBL/GenBank/DDBJ whole genome shotgun (WGS) entry which is preliminary data.</text>
</comment>
<sequence>MKQGGLQVDQSIVEVATNDLTNKPEAGRYMFFLPGNKNLQGRILGGQIKFPCLDVPDFDNFLPIEYRNSNEPAGRHAS</sequence>
<evidence type="ECO:0000313" key="2">
    <source>
        <dbReference type="Proteomes" id="UP000636800"/>
    </source>
</evidence>
<gene>
    <name evidence="1" type="ORF">HPP92_018780</name>
</gene>
<accession>A0A835UNP4</accession>
<evidence type="ECO:0000313" key="1">
    <source>
        <dbReference type="EMBL" id="KAG0467200.1"/>
    </source>
</evidence>
<dbReference type="EMBL" id="JADCNL010000009">
    <property type="protein sequence ID" value="KAG0467200.1"/>
    <property type="molecule type" value="Genomic_DNA"/>
</dbReference>
<keyword evidence="2" id="KW-1185">Reference proteome</keyword>
<reference evidence="1 2" key="1">
    <citation type="journal article" date="2020" name="Nat. Food">
        <title>A phased Vanilla planifolia genome enables genetic improvement of flavour and production.</title>
        <authorList>
            <person name="Hasing T."/>
            <person name="Tang H."/>
            <person name="Brym M."/>
            <person name="Khazi F."/>
            <person name="Huang T."/>
            <person name="Chambers A.H."/>
        </authorList>
    </citation>
    <scope>NUCLEOTIDE SEQUENCE [LARGE SCALE GENOMIC DNA]</scope>
    <source>
        <tissue evidence="1">Leaf</tissue>
    </source>
</reference>
<name>A0A835UNP4_VANPL</name>
<dbReference type="OrthoDB" id="2113341at2759"/>